<evidence type="ECO:0000256" key="1">
    <source>
        <dbReference type="SAM" id="MobiDB-lite"/>
    </source>
</evidence>
<accession>A0A2N1J6V5</accession>
<organism evidence="2 3">
    <name type="scientific">Malassezia vespertilionis</name>
    <dbReference type="NCBI Taxonomy" id="2020962"/>
    <lineage>
        <taxon>Eukaryota</taxon>
        <taxon>Fungi</taxon>
        <taxon>Dikarya</taxon>
        <taxon>Basidiomycota</taxon>
        <taxon>Ustilaginomycotina</taxon>
        <taxon>Malasseziomycetes</taxon>
        <taxon>Malasseziales</taxon>
        <taxon>Malasseziaceae</taxon>
        <taxon>Malassezia</taxon>
    </lineage>
</organism>
<dbReference type="EMBL" id="KZ454997">
    <property type="protein sequence ID" value="PKI82288.1"/>
    <property type="molecule type" value="Genomic_DNA"/>
</dbReference>
<feature type="compositionally biased region" description="Polar residues" evidence="1">
    <location>
        <begin position="430"/>
        <end position="444"/>
    </location>
</feature>
<feature type="compositionally biased region" description="Basic residues" evidence="1">
    <location>
        <begin position="103"/>
        <end position="112"/>
    </location>
</feature>
<feature type="compositionally biased region" description="Basic and acidic residues" evidence="1">
    <location>
        <begin position="201"/>
        <end position="225"/>
    </location>
</feature>
<feature type="compositionally biased region" description="Polar residues" evidence="1">
    <location>
        <begin position="161"/>
        <end position="172"/>
    </location>
</feature>
<dbReference type="AlphaFoldDB" id="A0A2N1J6V5"/>
<dbReference type="OrthoDB" id="3357439at2759"/>
<gene>
    <name evidence="2" type="ORF">MVES_003772</name>
</gene>
<sequence length="510" mass="54758">MWQTIVAFRTSLGKGFNRVLDGGFTLANARRMVGEKYELAAGTNIHLSYEAADGTRIDLEDNEDFRAFHVHASRESTATIFVDAQASSVGSAPDAAEGVPSKNRGRRGRGVSKHMEAAPEPVDPPIEEIPVESTSSGPQKNAKKTKKHTEPTREPEPESAPQETTTALQPSTDQDDDDAPLSSQTAHTESQHEKAKRPRRTKAEMEAFRAEKSTKKAEKASERANKVNGTVTTPVAEAEADTTAAIGDETTIAHDSRNEEHVAAASTAVQALIAQGKEAIDERLNELKGKKQRKNATEREEQKMLVRIIKGTPSAPPSEVDVFSRKFTAHSKNACSPMADERNLDKRSLTQPAHDASTSAADASASDDSREYFSQPESHAGIYNQVQGPAPRPMESTPQRMRDSSADSRRSMSGAFAKLSELRPSALRRTFSQQDNAAGSTSAAEVSADIGVRDDASDDEDESSETETSSSDDDASASVPLTKMAGAGAKASAAGASREKLKRSFFSALS</sequence>
<dbReference type="Proteomes" id="UP000232875">
    <property type="component" value="Unassembled WGS sequence"/>
</dbReference>
<feature type="compositionally biased region" description="Low complexity" evidence="1">
    <location>
        <begin position="485"/>
        <end position="496"/>
    </location>
</feature>
<evidence type="ECO:0000313" key="2">
    <source>
        <dbReference type="EMBL" id="PKI82288.1"/>
    </source>
</evidence>
<feature type="region of interest" description="Disordered" evidence="1">
    <location>
        <begin position="329"/>
        <end position="510"/>
    </location>
</feature>
<feature type="compositionally biased region" description="Basic and acidic residues" evidence="1">
    <location>
        <begin position="400"/>
        <end position="410"/>
    </location>
</feature>
<protein>
    <submittedName>
        <fullName evidence="2">Uncharacterized protein</fullName>
    </submittedName>
</protein>
<proteinExistence type="predicted"/>
<dbReference type="STRING" id="2020962.A0A2N1J6V5"/>
<feature type="compositionally biased region" description="Acidic residues" evidence="1">
    <location>
        <begin position="456"/>
        <end position="475"/>
    </location>
</feature>
<reference evidence="2 3" key="1">
    <citation type="submission" date="2017-10" db="EMBL/GenBank/DDBJ databases">
        <title>A novel species of cold-tolerant Malassezia isolated from bats.</title>
        <authorList>
            <person name="Lorch J.M."/>
            <person name="Palmer J.M."/>
            <person name="Vanderwolf K.J."/>
            <person name="Schmidt K.Z."/>
            <person name="Verant M.L."/>
            <person name="Weller T.J."/>
            <person name="Blehert D.S."/>
        </authorList>
    </citation>
    <scope>NUCLEOTIDE SEQUENCE [LARGE SCALE GENOMIC DNA]</scope>
    <source>
        <strain evidence="2 3">NWHC:44797-103</strain>
    </source>
</reference>
<keyword evidence="3" id="KW-1185">Reference proteome</keyword>
<name>A0A2N1J6V5_9BASI</name>
<evidence type="ECO:0000313" key="3">
    <source>
        <dbReference type="Proteomes" id="UP000232875"/>
    </source>
</evidence>
<feature type="compositionally biased region" description="Basic and acidic residues" evidence="1">
    <location>
        <begin position="339"/>
        <end position="348"/>
    </location>
</feature>
<feature type="region of interest" description="Disordered" evidence="1">
    <location>
        <begin position="87"/>
        <end position="241"/>
    </location>
</feature>
<feature type="compositionally biased region" description="Low complexity" evidence="1">
    <location>
        <begin position="355"/>
        <end position="366"/>
    </location>
</feature>